<keyword evidence="4" id="KW-0732">Signal</keyword>
<organism evidence="6 7">
    <name type="scientific">Gryllus longicercus</name>
    <dbReference type="NCBI Taxonomy" id="2509291"/>
    <lineage>
        <taxon>Eukaryota</taxon>
        <taxon>Metazoa</taxon>
        <taxon>Ecdysozoa</taxon>
        <taxon>Arthropoda</taxon>
        <taxon>Hexapoda</taxon>
        <taxon>Insecta</taxon>
        <taxon>Pterygota</taxon>
        <taxon>Neoptera</taxon>
        <taxon>Polyneoptera</taxon>
        <taxon>Orthoptera</taxon>
        <taxon>Ensifera</taxon>
        <taxon>Gryllidea</taxon>
        <taxon>Grylloidea</taxon>
        <taxon>Gryllidae</taxon>
        <taxon>Gryllinae</taxon>
        <taxon>Gryllus</taxon>
    </lineage>
</organism>
<dbReference type="EMBL" id="JAZDUA010000111">
    <property type="protein sequence ID" value="KAK7867734.1"/>
    <property type="molecule type" value="Genomic_DNA"/>
</dbReference>
<keyword evidence="7" id="KW-1185">Reference proteome</keyword>
<comment type="similarity">
    <text evidence="2">Belongs to the NPC2 family.</text>
</comment>
<dbReference type="Proteomes" id="UP001378592">
    <property type="component" value="Unassembled WGS sequence"/>
</dbReference>
<dbReference type="Gene3D" id="2.60.40.770">
    <property type="match status" value="1"/>
</dbReference>
<evidence type="ECO:0000256" key="3">
    <source>
        <dbReference type="ARBA" id="ARBA00022525"/>
    </source>
</evidence>
<dbReference type="InterPro" id="IPR014756">
    <property type="entry name" value="Ig_E-set"/>
</dbReference>
<accession>A0AAN9Z9M3</accession>
<sequence>MEITLTRVIIAVFIFKGIHGLQYSDCGSSKAVITSADVEDCPGNVCKLKKGTNATLHLSFKTEDVVEDLSVRLYGILMNHTMPYPGHYQKDGCQSDGVSCPVQPDTIQNYTLIIPVRKNFPKVPSVTIKLEINDIICIHIPGQVA</sequence>
<dbReference type="AlphaFoldDB" id="A0AAN9Z9M3"/>
<proteinExistence type="inferred from homology"/>
<evidence type="ECO:0000313" key="7">
    <source>
        <dbReference type="Proteomes" id="UP001378592"/>
    </source>
</evidence>
<reference evidence="6 7" key="1">
    <citation type="submission" date="2024-03" db="EMBL/GenBank/DDBJ databases">
        <title>The genome assembly and annotation of the cricket Gryllus longicercus Weissman &amp; Gray.</title>
        <authorList>
            <person name="Szrajer S."/>
            <person name="Gray D."/>
            <person name="Ylla G."/>
        </authorList>
    </citation>
    <scope>NUCLEOTIDE SEQUENCE [LARGE SCALE GENOMIC DNA]</scope>
    <source>
        <strain evidence="6">DAG 2021-001</strain>
        <tissue evidence="6">Whole body minus gut</tissue>
    </source>
</reference>
<comment type="caution">
    <text evidence="6">The sequence shown here is derived from an EMBL/GenBank/DDBJ whole genome shotgun (WGS) entry which is preliminary data.</text>
</comment>
<evidence type="ECO:0000313" key="6">
    <source>
        <dbReference type="EMBL" id="KAK7867734.1"/>
    </source>
</evidence>
<evidence type="ECO:0000256" key="2">
    <source>
        <dbReference type="ARBA" id="ARBA00006370"/>
    </source>
</evidence>
<dbReference type="GO" id="GO:0005576">
    <property type="term" value="C:extracellular region"/>
    <property type="evidence" value="ECO:0007669"/>
    <property type="project" value="UniProtKB-SubCell"/>
</dbReference>
<evidence type="ECO:0000256" key="4">
    <source>
        <dbReference type="SAM" id="SignalP"/>
    </source>
</evidence>
<dbReference type="InterPro" id="IPR003172">
    <property type="entry name" value="ML_dom"/>
</dbReference>
<dbReference type="SUPFAM" id="SSF81296">
    <property type="entry name" value="E set domains"/>
    <property type="match status" value="1"/>
</dbReference>
<dbReference type="FunFam" id="2.60.40.770:FF:000001">
    <property type="entry name" value="NPC intracellular cholesterol transporter 2"/>
    <property type="match status" value="1"/>
</dbReference>
<protein>
    <recommendedName>
        <fullName evidence="5">MD-2-related lipid-recognition domain-containing protein</fullName>
    </recommendedName>
</protein>
<dbReference type="Pfam" id="PF02221">
    <property type="entry name" value="E1_DerP2_DerF2"/>
    <property type="match status" value="1"/>
</dbReference>
<feature type="domain" description="MD-2-related lipid-recognition" evidence="5">
    <location>
        <begin position="23"/>
        <end position="142"/>
    </location>
</feature>
<gene>
    <name evidence="6" type="ORF">R5R35_002241</name>
</gene>
<feature type="signal peptide" evidence="4">
    <location>
        <begin position="1"/>
        <end position="20"/>
    </location>
</feature>
<evidence type="ECO:0000256" key="1">
    <source>
        <dbReference type="ARBA" id="ARBA00004613"/>
    </source>
</evidence>
<keyword evidence="3" id="KW-0964">Secreted</keyword>
<comment type="subcellular location">
    <subcellularLocation>
        <location evidence="1">Secreted</location>
    </subcellularLocation>
</comment>
<feature type="chain" id="PRO_5042980153" description="MD-2-related lipid-recognition domain-containing protein" evidence="4">
    <location>
        <begin position="21"/>
        <end position="145"/>
    </location>
</feature>
<dbReference type="SMART" id="SM00737">
    <property type="entry name" value="ML"/>
    <property type="match status" value="1"/>
</dbReference>
<name>A0AAN9Z9M3_9ORTH</name>
<evidence type="ECO:0000259" key="5">
    <source>
        <dbReference type="SMART" id="SM00737"/>
    </source>
</evidence>